<dbReference type="AlphaFoldDB" id="A0AAJ0DCG7"/>
<gene>
    <name evidence="2" type="ORF">LTR09_007356</name>
</gene>
<name>A0AAJ0DCG7_9PEZI</name>
<dbReference type="SUPFAM" id="SSF53686">
    <property type="entry name" value="Tryptophan synthase beta subunit-like PLP-dependent enzymes"/>
    <property type="match status" value="1"/>
</dbReference>
<dbReference type="Pfam" id="PF00291">
    <property type="entry name" value="PALP"/>
    <property type="match status" value="1"/>
</dbReference>
<reference evidence="2" key="1">
    <citation type="submission" date="2023-04" db="EMBL/GenBank/DDBJ databases">
        <title>Black Yeasts Isolated from many extreme environments.</title>
        <authorList>
            <person name="Coleine C."/>
            <person name="Stajich J.E."/>
            <person name="Selbmann L."/>
        </authorList>
    </citation>
    <scope>NUCLEOTIDE SEQUENCE</scope>
    <source>
        <strain evidence="2">CCFEE 5312</strain>
    </source>
</reference>
<dbReference type="PANTHER" id="PTHR42937:SF1">
    <property type="entry name" value="DIAMINOPROPIONATE AMMONIA-LYASE"/>
    <property type="match status" value="1"/>
</dbReference>
<dbReference type="InterPro" id="IPR036052">
    <property type="entry name" value="TrpB-like_PALP_sf"/>
</dbReference>
<dbReference type="PANTHER" id="PTHR42937">
    <property type="match status" value="1"/>
</dbReference>
<proteinExistence type="predicted"/>
<keyword evidence="3" id="KW-1185">Reference proteome</keyword>
<evidence type="ECO:0000313" key="3">
    <source>
        <dbReference type="Proteomes" id="UP001271007"/>
    </source>
</evidence>
<sequence length="381" mass="41822">MSHTVKHLGVETTFERPNILLNELHSHRQWQQQIDPAVEAFHRTLPHYGETELHSLPSVAEELGFSHVFIKDESTRFGLPSFKILGASWAIAQALGRKLDLPRTATFSELTEALEARDDIGLVTCTEGNWGRACSRMAKYLDIPCRIYVPWFMNESTQGLLRGEGADVKLLADGSYDDTIAAVKHDSETTGTLMVMDTSWDGYTEFPQWVTDGYGTMLTETDRQVFSQTGGRSADFAFVSVGVGSWAHAVVGHYMANDPGNKIITVEPVAAPSFKESLHCGEITPIDTGETIMNGMNCGTTSIIAWPVLRDGSYAAVTVTDVEAHKSLQYLQGKGVNAGPCGAATLAALRKLCAETDFQDRKDKVVVLFSTEGSREYEIPH</sequence>
<dbReference type="Proteomes" id="UP001271007">
    <property type="component" value="Unassembled WGS sequence"/>
</dbReference>
<evidence type="ECO:0000259" key="1">
    <source>
        <dbReference type="Pfam" id="PF00291"/>
    </source>
</evidence>
<feature type="domain" description="Tryptophan synthase beta chain-like PALP" evidence="1">
    <location>
        <begin position="46"/>
        <end position="370"/>
    </location>
</feature>
<comment type="caution">
    <text evidence="2">The sequence shown here is derived from an EMBL/GenBank/DDBJ whole genome shotgun (WGS) entry which is preliminary data.</text>
</comment>
<organism evidence="2 3">
    <name type="scientific">Extremus antarcticus</name>
    <dbReference type="NCBI Taxonomy" id="702011"/>
    <lineage>
        <taxon>Eukaryota</taxon>
        <taxon>Fungi</taxon>
        <taxon>Dikarya</taxon>
        <taxon>Ascomycota</taxon>
        <taxon>Pezizomycotina</taxon>
        <taxon>Dothideomycetes</taxon>
        <taxon>Dothideomycetidae</taxon>
        <taxon>Mycosphaerellales</taxon>
        <taxon>Extremaceae</taxon>
        <taxon>Extremus</taxon>
    </lineage>
</organism>
<evidence type="ECO:0000313" key="2">
    <source>
        <dbReference type="EMBL" id="KAK3051333.1"/>
    </source>
</evidence>
<protein>
    <recommendedName>
        <fullName evidence="1">Tryptophan synthase beta chain-like PALP domain-containing protein</fullName>
    </recommendedName>
</protein>
<dbReference type="Gene3D" id="3.40.50.1100">
    <property type="match status" value="2"/>
</dbReference>
<dbReference type="EMBL" id="JAWDJX010000026">
    <property type="protein sequence ID" value="KAK3051333.1"/>
    <property type="molecule type" value="Genomic_DNA"/>
</dbReference>
<accession>A0AAJ0DCG7</accession>
<dbReference type="InterPro" id="IPR001926">
    <property type="entry name" value="TrpB-like_PALP"/>
</dbReference>